<dbReference type="Proteomes" id="UP000234275">
    <property type="component" value="Unassembled WGS sequence"/>
</dbReference>
<accession>A0A2I2GKG0</accession>
<gene>
    <name evidence="1" type="ORF">P170DRAFT_435009</name>
</gene>
<dbReference type="RefSeq" id="XP_024708668.1">
    <property type="nucleotide sequence ID" value="XM_024848850.1"/>
</dbReference>
<organism evidence="1 2">
    <name type="scientific">Aspergillus steynii IBT 23096</name>
    <dbReference type="NCBI Taxonomy" id="1392250"/>
    <lineage>
        <taxon>Eukaryota</taxon>
        <taxon>Fungi</taxon>
        <taxon>Dikarya</taxon>
        <taxon>Ascomycota</taxon>
        <taxon>Pezizomycotina</taxon>
        <taxon>Eurotiomycetes</taxon>
        <taxon>Eurotiomycetidae</taxon>
        <taxon>Eurotiales</taxon>
        <taxon>Aspergillaceae</taxon>
        <taxon>Aspergillus</taxon>
        <taxon>Aspergillus subgen. Circumdati</taxon>
    </lineage>
</organism>
<dbReference type="GeneID" id="36556549"/>
<dbReference type="AlphaFoldDB" id="A0A2I2GKG0"/>
<evidence type="ECO:0000313" key="2">
    <source>
        <dbReference type="Proteomes" id="UP000234275"/>
    </source>
</evidence>
<reference evidence="1 2" key="1">
    <citation type="submission" date="2016-12" db="EMBL/GenBank/DDBJ databases">
        <title>The genomes of Aspergillus section Nigri reveals drivers in fungal speciation.</title>
        <authorList>
            <consortium name="DOE Joint Genome Institute"/>
            <person name="Vesth T.C."/>
            <person name="Nybo J."/>
            <person name="Theobald S."/>
            <person name="Brandl J."/>
            <person name="Frisvad J.C."/>
            <person name="Nielsen K.F."/>
            <person name="Lyhne E.K."/>
            <person name="Kogle M.E."/>
            <person name="Kuo A."/>
            <person name="Riley R."/>
            <person name="Clum A."/>
            <person name="Nolan M."/>
            <person name="Lipzen A."/>
            <person name="Salamov A."/>
            <person name="Henrissat B."/>
            <person name="Wiebenga A."/>
            <person name="De Vries R.P."/>
            <person name="Grigoriev I.V."/>
            <person name="Mortensen U.H."/>
            <person name="Andersen M.R."/>
            <person name="Baker S.E."/>
        </authorList>
    </citation>
    <scope>NUCLEOTIDE SEQUENCE [LARGE SCALE GENOMIC DNA]</scope>
    <source>
        <strain evidence="1 2">IBT 23096</strain>
    </source>
</reference>
<name>A0A2I2GKG0_9EURO</name>
<sequence length="69" mass="7557">MVPSSEMGMINVSVALTICITLPCGFYASRIGEAKHSLSSQHSGFPGSHAFYLKRVQKARLIRDALNFD</sequence>
<keyword evidence="2" id="KW-1185">Reference proteome</keyword>
<proteinExistence type="predicted"/>
<dbReference type="EMBL" id="MSFO01000002">
    <property type="protein sequence ID" value="PLB53366.1"/>
    <property type="molecule type" value="Genomic_DNA"/>
</dbReference>
<comment type="caution">
    <text evidence="1">The sequence shown here is derived from an EMBL/GenBank/DDBJ whole genome shotgun (WGS) entry which is preliminary data.</text>
</comment>
<evidence type="ECO:0000313" key="1">
    <source>
        <dbReference type="EMBL" id="PLB53366.1"/>
    </source>
</evidence>
<protein>
    <submittedName>
        <fullName evidence="1">Uncharacterized protein</fullName>
    </submittedName>
</protein>
<dbReference type="VEuPathDB" id="FungiDB:P170DRAFT_435009"/>